<feature type="domain" description="FAD dependent oxidoreductase" evidence="1">
    <location>
        <begin position="35"/>
        <end position="411"/>
    </location>
</feature>
<evidence type="ECO:0000259" key="1">
    <source>
        <dbReference type="Pfam" id="PF01266"/>
    </source>
</evidence>
<proteinExistence type="predicted"/>
<dbReference type="GeneID" id="36525063"/>
<dbReference type="GO" id="GO:0005737">
    <property type="term" value="C:cytoplasm"/>
    <property type="evidence" value="ECO:0007669"/>
    <property type="project" value="TreeGrafter"/>
</dbReference>
<sequence>MASFPVQRALKSWWRTQLHRLDDYRSSEQVPEESDVVIIGAGISGVSVAYHLLNQNKGHNGPQITILEAREACSGATGRNGGHLKPDPYNFIGEIAAEYGPEAAEEVAKFERAHIDAIRELVQTENIDCDFVLTKAVDVQLNPRECRNIKASFDQLPGLGVESARRVDFYGQTDAEERSRVKGAHGCLSYEAGHIWPYKLVLHILDRCVERGAKLYTHTPAQSISSERDASGKWTVNTPRGSIKTQHVVFASNAYTPAILPMYSGKIVPVRGVCCRIVPTRPVEKLTETYTLRWSGREFDYLIPREDGSIVVGGAWSKYYQDASNWYNVANDGEMIEPAKEYFRNYMQRHFHGWEQSGAYIDHIWTGIMGYSTDSLPHIGQIPGKPGQLIIAGFTGHGMPQAWLSGKGVAAMVAEGIPFAQSGIPKLFETTQIRLENNRNDILESMEDPNQPRSRL</sequence>
<dbReference type="InterPro" id="IPR006076">
    <property type="entry name" value="FAD-dep_OxRdtase"/>
</dbReference>
<dbReference type="Proteomes" id="UP000234585">
    <property type="component" value="Unassembled WGS sequence"/>
</dbReference>
<dbReference type="PANTHER" id="PTHR13847:SF279">
    <property type="entry name" value="FAD DEPENDENT OXIDOREDUCTASE DOMAIN-CONTAINING PROTEIN-RELATED"/>
    <property type="match status" value="1"/>
</dbReference>
<dbReference type="Gene3D" id="3.50.50.60">
    <property type="entry name" value="FAD/NAD(P)-binding domain"/>
    <property type="match status" value="1"/>
</dbReference>
<dbReference type="Pfam" id="PF01266">
    <property type="entry name" value="DAO"/>
    <property type="match status" value="1"/>
</dbReference>
<dbReference type="PANTHER" id="PTHR13847">
    <property type="entry name" value="SARCOSINE DEHYDROGENASE-RELATED"/>
    <property type="match status" value="1"/>
</dbReference>
<accession>A0A2I2FL06</accession>
<dbReference type="InterPro" id="IPR036188">
    <property type="entry name" value="FAD/NAD-bd_sf"/>
</dbReference>
<name>A0A2I2FL06_ASPCN</name>
<dbReference type="AlphaFoldDB" id="A0A2I2FL06"/>
<dbReference type="EMBL" id="KZ559121">
    <property type="protein sequence ID" value="PLB41309.1"/>
    <property type="molecule type" value="Genomic_DNA"/>
</dbReference>
<reference evidence="2 3" key="1">
    <citation type="submission" date="2017-12" db="EMBL/GenBank/DDBJ databases">
        <authorList>
            <consortium name="DOE Joint Genome Institute"/>
            <person name="Haridas S."/>
            <person name="Kjaerbolling I."/>
            <person name="Vesth T.C."/>
            <person name="Frisvad J.C."/>
            <person name="Nybo J.L."/>
            <person name="Theobald S."/>
            <person name="Kuo A."/>
            <person name="Bowyer P."/>
            <person name="Matsuda Y."/>
            <person name="Mondo S."/>
            <person name="Lyhne E.K."/>
            <person name="Kogle M.E."/>
            <person name="Clum A."/>
            <person name="Lipzen A."/>
            <person name="Salamov A."/>
            <person name="Ngan C.Y."/>
            <person name="Daum C."/>
            <person name="Chiniquy J."/>
            <person name="Barry K."/>
            <person name="LaButti K."/>
            <person name="Simmons B.A."/>
            <person name="Magnuson J.K."/>
            <person name="Mortensen U.H."/>
            <person name="Larsen T.O."/>
            <person name="Grigoriev I.V."/>
            <person name="Baker S.E."/>
            <person name="Andersen M.R."/>
            <person name="Nordberg H.P."/>
            <person name="Cantor M.N."/>
            <person name="Hua S.X."/>
        </authorList>
    </citation>
    <scope>NUCLEOTIDE SEQUENCE [LARGE SCALE GENOMIC DNA]</scope>
    <source>
        <strain evidence="2 3">CBS 102.13</strain>
    </source>
</reference>
<dbReference type="SUPFAM" id="SSF51905">
    <property type="entry name" value="FAD/NAD(P)-binding domain"/>
    <property type="match status" value="1"/>
</dbReference>
<dbReference type="OrthoDB" id="429143at2759"/>
<dbReference type="STRING" id="41067.A0A2I2FL06"/>
<keyword evidence="3" id="KW-1185">Reference proteome</keyword>
<organism evidence="2 3">
    <name type="scientific">Aspergillus candidus</name>
    <dbReference type="NCBI Taxonomy" id="41067"/>
    <lineage>
        <taxon>Eukaryota</taxon>
        <taxon>Fungi</taxon>
        <taxon>Dikarya</taxon>
        <taxon>Ascomycota</taxon>
        <taxon>Pezizomycotina</taxon>
        <taxon>Eurotiomycetes</taxon>
        <taxon>Eurotiomycetidae</taxon>
        <taxon>Eurotiales</taxon>
        <taxon>Aspergillaceae</taxon>
        <taxon>Aspergillus</taxon>
        <taxon>Aspergillus subgen. Circumdati</taxon>
    </lineage>
</organism>
<dbReference type="Gene3D" id="3.30.9.10">
    <property type="entry name" value="D-Amino Acid Oxidase, subunit A, domain 2"/>
    <property type="match status" value="1"/>
</dbReference>
<protein>
    <submittedName>
        <fullName evidence="2">FAD dependent oxidoreductase</fullName>
    </submittedName>
</protein>
<dbReference type="RefSeq" id="XP_024675321.1">
    <property type="nucleotide sequence ID" value="XM_024817903.1"/>
</dbReference>
<evidence type="ECO:0000313" key="2">
    <source>
        <dbReference type="EMBL" id="PLB41309.1"/>
    </source>
</evidence>
<evidence type="ECO:0000313" key="3">
    <source>
        <dbReference type="Proteomes" id="UP000234585"/>
    </source>
</evidence>
<gene>
    <name evidence="2" type="ORF">BDW47DRAFT_133699</name>
</gene>